<dbReference type="InterPro" id="IPR050237">
    <property type="entry name" value="ATP-dep_AMP-bd_enzyme"/>
</dbReference>
<protein>
    <submittedName>
        <fullName evidence="2">AMP-dependent synthetase</fullName>
    </submittedName>
</protein>
<dbReference type="PROSITE" id="PS00455">
    <property type="entry name" value="AMP_BINDING"/>
    <property type="match status" value="1"/>
</dbReference>
<dbReference type="InterPro" id="IPR042099">
    <property type="entry name" value="ANL_N_sf"/>
</dbReference>
<dbReference type="OrthoDB" id="9799237at2"/>
<dbReference type="InterPro" id="IPR020845">
    <property type="entry name" value="AMP-binding_CS"/>
</dbReference>
<evidence type="ECO:0000259" key="1">
    <source>
        <dbReference type="Pfam" id="PF00501"/>
    </source>
</evidence>
<sequence length="542" mass="57151">MSGAQSSDPAQPGNSSNIVALFDTQTAAQPDAAALLDGRQYPQQPIKTHSFADLQRLSLAWADTLAQSGIGPGDRVLVALRVSPALYGLLLALWRLGAVAILPDPSAPRSQLDDTCQRLQPSAFVGIPAAHLLRLGYASVRRIPRHFSVDAWLPWTTRLGGNPTEAPPRDAWKAPADSPALITFTSGSTGRPKAACRSHGFLRAQYQAILGTLHLQPGDVDATTLPVFVLANLAAGVSTLLPPGDIARPGAIEPVPVLQAMQACGVTRASGSPAFFRQLCQGLNEMASPQLQHLHTGGAPVTPEMMLDYAQLVASGRSVTAVYGSTEAEPIAELPATELNETALAGPEAGYGLPAGRPLAAVRLRILAVTETPPPFRLTAAELEERCIGPGEIGEITVAGAHVLGGYLDGEGDEQTKLDVEGVRWHRTGDAGYLDAEGRLWLVGRVSAAVTLGGRCLYPFQLEYPLRAQPGVAAAAVLTHQGQACLVIEPKPGCQPDVEQLVSALPVGIPAQSIRLVKQIPLDRRHNAKIDYGALQALLSRP</sequence>
<evidence type="ECO:0000313" key="2">
    <source>
        <dbReference type="EMBL" id="TGG95510.1"/>
    </source>
</evidence>
<name>A0A4Z0WEQ2_9GAMM</name>
<dbReference type="RefSeq" id="WP_135481236.1">
    <property type="nucleotide sequence ID" value="NZ_SRMF01000001.1"/>
</dbReference>
<dbReference type="Pfam" id="PF00501">
    <property type="entry name" value="AMP-binding"/>
    <property type="match status" value="1"/>
</dbReference>
<feature type="domain" description="AMP-dependent synthetase/ligase" evidence="1">
    <location>
        <begin position="22"/>
        <end position="408"/>
    </location>
</feature>
<comment type="caution">
    <text evidence="2">The sequence shown here is derived from an EMBL/GenBank/DDBJ whole genome shotgun (WGS) entry which is preliminary data.</text>
</comment>
<dbReference type="Gene3D" id="3.40.50.12780">
    <property type="entry name" value="N-terminal domain of ligase-like"/>
    <property type="match status" value="1"/>
</dbReference>
<organism evidence="2 3">
    <name type="scientific">Natronospirillum operosum</name>
    <dbReference type="NCBI Taxonomy" id="2759953"/>
    <lineage>
        <taxon>Bacteria</taxon>
        <taxon>Pseudomonadati</taxon>
        <taxon>Pseudomonadota</taxon>
        <taxon>Gammaproteobacteria</taxon>
        <taxon>Oceanospirillales</taxon>
        <taxon>Natronospirillaceae</taxon>
        <taxon>Natronospirillum</taxon>
    </lineage>
</organism>
<dbReference type="InterPro" id="IPR000873">
    <property type="entry name" value="AMP-dep_synth/lig_dom"/>
</dbReference>
<keyword evidence="3" id="KW-1185">Reference proteome</keyword>
<dbReference type="PANTHER" id="PTHR43767">
    <property type="entry name" value="LONG-CHAIN-FATTY-ACID--COA LIGASE"/>
    <property type="match status" value="1"/>
</dbReference>
<gene>
    <name evidence="2" type="ORF">E4656_03570</name>
</gene>
<dbReference type="SUPFAM" id="SSF56801">
    <property type="entry name" value="Acetyl-CoA synthetase-like"/>
    <property type="match status" value="1"/>
</dbReference>
<dbReference type="EMBL" id="SRMF01000001">
    <property type="protein sequence ID" value="TGG95510.1"/>
    <property type="molecule type" value="Genomic_DNA"/>
</dbReference>
<dbReference type="AlphaFoldDB" id="A0A4Z0WEQ2"/>
<evidence type="ECO:0000313" key="3">
    <source>
        <dbReference type="Proteomes" id="UP000297475"/>
    </source>
</evidence>
<reference evidence="2 3" key="1">
    <citation type="submission" date="2019-04" db="EMBL/GenBank/DDBJ databases">
        <title>Natronospirillum operosus gen. nov., sp. nov., a haloalkaliphilic satellite isolated from decaying biomass of laboratory culture of cyanobacterium Geitlerinema sp. and proposal of Natronospirillaceae fam. nov. and Saccharospirillaceae fam. nov.</title>
        <authorList>
            <person name="Kevbrin V."/>
            <person name="Boltyanskaya Y."/>
            <person name="Koziaeva V."/>
            <person name="Grouzdev D.S."/>
            <person name="Park M."/>
            <person name="Cho J."/>
        </authorList>
    </citation>
    <scope>NUCLEOTIDE SEQUENCE [LARGE SCALE GENOMIC DNA]</scope>
    <source>
        <strain evidence="2 3">G-116</strain>
    </source>
</reference>
<dbReference type="Proteomes" id="UP000297475">
    <property type="component" value="Unassembled WGS sequence"/>
</dbReference>
<accession>A0A4Z0WEQ2</accession>
<dbReference type="PANTHER" id="PTHR43767:SF1">
    <property type="entry name" value="NONRIBOSOMAL PEPTIDE SYNTHASE PES1 (EUROFUNG)-RELATED"/>
    <property type="match status" value="1"/>
</dbReference>
<proteinExistence type="predicted"/>